<comment type="caution">
    <text evidence="1">The sequence shown here is derived from an EMBL/GenBank/DDBJ whole genome shotgun (WGS) entry which is preliminary data.</text>
</comment>
<sequence>MLAIINLSLAVCTLLLGCASSVAVGQSTDSLPKGFATQRNGKFEVDGKPFVVDPADHTVNQAFVGANSYWLPLLTSENDVRATFREMQGAGIKVLRTWGFNAINGSELAGAKQSGLTYYQVWNSNEWELNDGPQGLERLDFVVKTAGDYGIKIILAFTNNWLLVDFQGWIWKRYVTTIVNRYKSSPNIFAWEMMNEARCLGDLPAGPNCAPGTELLTKWYKQQTDFVRSLSAGEDFDEELFLENVDFGTYHLYPQTWYPELDFPGSNFTVEDWGLQWIQMHADCKYLPTKTIEVDILIFVFFSAAKKANKPVILEEFGLIGIHNKSTIYPTWVDLALKTEHGIMPWQFGMLGLKENNGNRLIKYADALIDGASPNDGFAIYQNQTAVWNIFTNAAKVQASRSG</sequence>
<evidence type="ECO:0000313" key="2">
    <source>
        <dbReference type="Proteomes" id="UP000664032"/>
    </source>
</evidence>
<name>A0ACB8H2M5_PSICU</name>
<organism evidence="1 2">
    <name type="scientific">Psilocybe cubensis</name>
    <name type="common">Psychedelic mushroom</name>
    <name type="synonym">Stropharia cubensis</name>
    <dbReference type="NCBI Taxonomy" id="181762"/>
    <lineage>
        <taxon>Eukaryota</taxon>
        <taxon>Fungi</taxon>
        <taxon>Dikarya</taxon>
        <taxon>Basidiomycota</taxon>
        <taxon>Agaricomycotina</taxon>
        <taxon>Agaricomycetes</taxon>
        <taxon>Agaricomycetidae</taxon>
        <taxon>Agaricales</taxon>
        <taxon>Agaricineae</taxon>
        <taxon>Strophariaceae</taxon>
        <taxon>Psilocybe</taxon>
    </lineage>
</organism>
<dbReference type="Proteomes" id="UP000664032">
    <property type="component" value="Unassembled WGS sequence"/>
</dbReference>
<reference evidence="1" key="1">
    <citation type="submission" date="2021-10" db="EMBL/GenBank/DDBJ databases">
        <title>Psilocybe cubensis genome.</title>
        <authorList>
            <person name="Mckernan K.J."/>
            <person name="Crawford S."/>
            <person name="Trippe A."/>
            <person name="Kane L.T."/>
            <person name="Mclaughlin S."/>
        </authorList>
    </citation>
    <scope>NUCLEOTIDE SEQUENCE</scope>
    <source>
        <strain evidence="1">MGC-MH-2018</strain>
    </source>
</reference>
<evidence type="ECO:0000313" key="1">
    <source>
        <dbReference type="EMBL" id="KAH9482260.1"/>
    </source>
</evidence>
<gene>
    <name evidence="1" type="ORF">JR316_0004358</name>
</gene>
<dbReference type="EMBL" id="JAFIQS020000004">
    <property type="protein sequence ID" value="KAH9482260.1"/>
    <property type="molecule type" value="Genomic_DNA"/>
</dbReference>
<keyword evidence="2" id="KW-1185">Reference proteome</keyword>
<accession>A0ACB8H2M5</accession>
<proteinExistence type="predicted"/>
<protein>
    <submittedName>
        <fullName evidence="1">Mannan endo-1,4-beta-mannosidase A</fullName>
    </submittedName>
</protein>